<comment type="catalytic activity">
    <reaction evidence="4">
        <text>3-O-(N-acetyl-beta-D-glucosaminyl)-L-seryl-[protein] + H2O = N-acetyl-D-glucosamine + L-seryl-[protein]</text>
        <dbReference type="Rhea" id="RHEA:48876"/>
        <dbReference type="Rhea" id="RHEA-COMP:9863"/>
        <dbReference type="Rhea" id="RHEA-COMP:12251"/>
        <dbReference type="ChEBI" id="CHEBI:15377"/>
        <dbReference type="ChEBI" id="CHEBI:29999"/>
        <dbReference type="ChEBI" id="CHEBI:90838"/>
        <dbReference type="ChEBI" id="CHEBI:506227"/>
        <dbReference type="EC" id="3.2.1.169"/>
    </reaction>
</comment>
<evidence type="ECO:0000256" key="4">
    <source>
        <dbReference type="ARBA" id="ARBA00050933"/>
    </source>
</evidence>
<keyword evidence="1" id="KW-0378">Hydrolase</keyword>
<dbReference type="SUPFAM" id="SSF51445">
    <property type="entry name" value="(Trans)glycosidases"/>
    <property type="match status" value="1"/>
</dbReference>
<evidence type="ECO:0000313" key="9">
    <source>
        <dbReference type="Proteomes" id="UP000515152"/>
    </source>
</evidence>
<dbReference type="Gene3D" id="3.20.20.80">
    <property type="entry name" value="Glycosidases"/>
    <property type="match status" value="1"/>
</dbReference>
<dbReference type="OrthoDB" id="9975416at2759"/>
<evidence type="ECO:0000256" key="3">
    <source>
        <dbReference type="ARBA" id="ARBA00030512"/>
    </source>
</evidence>
<keyword evidence="9" id="KW-1185">Reference proteome</keyword>
<evidence type="ECO:0000256" key="2">
    <source>
        <dbReference type="ARBA" id="ARBA00023295"/>
    </source>
</evidence>
<gene>
    <name evidence="10" type="primary">ogal</name>
</gene>
<dbReference type="KEGG" id="char:105910134"/>
<sequence>MAKPNMKLLGGVVEGFYGKPWTMEQRKELFRREQKWGLNAYLYAPKDDYKHRMYWRDLYTPQEAGELQNLIASAKEHHVEFIYAISPGLDVTFSNPKEVATLKRKIDQVWGFGCRSFAVLFDDIEAEMCPADKDAFSSLASAQVHMTNEVYQHIAKPETFLFCPTDYCAAFCTPSVAQSPYLHTVGEELHPDIDVLWTGPKVVSKEISVESIDEVTGVLKRAPVIWDNIHANDYDPQRMMLGPFKDRPVELIPKIRGILTNPNCEFELNFVAIHTLATWCKSYCNGETVKGGKKDYIPQEALVLALSEWLVEFSVSEPPGRGGGLSEKNYSEEVPMRRDAGYVPGPREKPLFTAEPLILNDLVLLSDLFYLPYEHGPTSLQMLQELHWLKSNSNPVGTMGKDTEWGGRAEQFDKMCESVVQMFNRLSNVSNRRILYDLYNYICDIKSGVSMARDFVKTMGGQTTLSARQVNDPEPWGFRGAQSGEFQRMLPNHGYKDVFYQSPRPTAYVIRPYTPSDQSAVQKIFKEVMCEATHGFPATKGPMVLGHRLACGQLVPSPNCAFLMEDEGGVCGYALGLTDAKSAASKDQYPESLLGDNPSVITMQILPKVSDPRIAKRLVDCLISALRTTGCKAIFCELREREKRMLDILHRMGSFRAMTMEGHPNDPVIMRTTA</sequence>
<dbReference type="SUPFAM" id="SSF55729">
    <property type="entry name" value="Acyl-CoA N-acyltransferases (Nat)"/>
    <property type="match status" value="1"/>
</dbReference>
<dbReference type="PANTHER" id="PTHR13170">
    <property type="entry name" value="O-GLCNACASE"/>
    <property type="match status" value="1"/>
</dbReference>
<dbReference type="PROSITE" id="PS52009">
    <property type="entry name" value="GH84"/>
    <property type="match status" value="1"/>
</dbReference>
<dbReference type="PANTHER" id="PTHR13170:SF19">
    <property type="entry name" value="O-GLCNACASE-LIKE"/>
    <property type="match status" value="1"/>
</dbReference>
<protein>
    <recommendedName>
        <fullName evidence="6">protein O-GlcNAcase</fullName>
        <ecNumber evidence="6">3.2.1.169</ecNumber>
    </recommendedName>
    <alternativeName>
        <fullName evidence="3">Beta-N-acetylhexosaminidase</fullName>
    </alternativeName>
    <alternativeName>
        <fullName evidence="7">Beta-hexosaminidase</fullName>
    </alternativeName>
</protein>
<evidence type="ECO:0000256" key="1">
    <source>
        <dbReference type="ARBA" id="ARBA00022801"/>
    </source>
</evidence>
<dbReference type="Gene3D" id="3.40.630.30">
    <property type="match status" value="2"/>
</dbReference>
<dbReference type="GeneID" id="105910134"/>
<dbReference type="CTD" id="571547"/>
<dbReference type="GO" id="GO:0009100">
    <property type="term" value="P:glycoprotein metabolic process"/>
    <property type="evidence" value="ECO:0007669"/>
    <property type="project" value="TreeGrafter"/>
</dbReference>
<dbReference type="AlphaFoldDB" id="A0A6P8G577"/>
<dbReference type="Proteomes" id="UP000515152">
    <property type="component" value="Chromosome 10"/>
</dbReference>
<feature type="domain" description="GH84" evidence="8">
    <location>
        <begin position="8"/>
        <end position="284"/>
    </location>
</feature>
<evidence type="ECO:0000313" key="10">
    <source>
        <dbReference type="RefSeq" id="XP_031430777.1"/>
    </source>
</evidence>
<accession>A0A6P8G577</accession>
<dbReference type="Gene3D" id="1.20.58.240">
    <property type="entry name" value="STAT, domain 1"/>
    <property type="match status" value="1"/>
</dbReference>
<comment type="catalytic activity">
    <reaction evidence="5">
        <text>3-O-(N-acetyl-beta-D-glucosaminyl)-L-threonyl-[protein] + H2O = L-threonyl-[protein] + N-acetyl-D-glucosamine</text>
        <dbReference type="Rhea" id="RHEA:48892"/>
        <dbReference type="Rhea" id="RHEA-COMP:11060"/>
        <dbReference type="Rhea" id="RHEA-COMP:12252"/>
        <dbReference type="ChEBI" id="CHEBI:15377"/>
        <dbReference type="ChEBI" id="CHEBI:30013"/>
        <dbReference type="ChEBI" id="CHEBI:90840"/>
        <dbReference type="ChEBI" id="CHEBI:506227"/>
        <dbReference type="EC" id="3.2.1.169"/>
    </reaction>
</comment>
<dbReference type="GO" id="GO:0102571">
    <property type="term" value="F:[protein]-3-O-(N-acetyl-D-glucosaminyl)-L-serine/L-threonine O-N-acetyl-alpha-D-glucosaminase activity"/>
    <property type="evidence" value="ECO:0007669"/>
    <property type="project" value="UniProtKB-EC"/>
</dbReference>
<evidence type="ECO:0000256" key="5">
    <source>
        <dbReference type="ARBA" id="ARBA00052136"/>
    </source>
</evidence>
<organism evidence="9 10">
    <name type="scientific">Clupea harengus</name>
    <name type="common">Atlantic herring</name>
    <dbReference type="NCBI Taxonomy" id="7950"/>
    <lineage>
        <taxon>Eukaryota</taxon>
        <taxon>Metazoa</taxon>
        <taxon>Chordata</taxon>
        <taxon>Craniata</taxon>
        <taxon>Vertebrata</taxon>
        <taxon>Euteleostomi</taxon>
        <taxon>Actinopterygii</taxon>
        <taxon>Neopterygii</taxon>
        <taxon>Teleostei</taxon>
        <taxon>Clupei</taxon>
        <taxon>Clupeiformes</taxon>
        <taxon>Clupeoidei</taxon>
        <taxon>Clupeidae</taxon>
        <taxon>Clupea</taxon>
    </lineage>
</organism>
<dbReference type="Pfam" id="PF07555">
    <property type="entry name" value="NAGidase"/>
    <property type="match status" value="1"/>
</dbReference>
<name>A0A6P8G577_CLUHA</name>
<dbReference type="InterPro" id="IPR016181">
    <property type="entry name" value="Acyl_CoA_acyltransferase"/>
</dbReference>
<evidence type="ECO:0000259" key="8">
    <source>
        <dbReference type="PROSITE" id="PS52009"/>
    </source>
</evidence>
<proteinExistence type="predicted"/>
<reference evidence="10" key="1">
    <citation type="submission" date="2025-08" db="UniProtKB">
        <authorList>
            <consortium name="RefSeq"/>
        </authorList>
    </citation>
    <scope>IDENTIFICATION</scope>
</reference>
<evidence type="ECO:0000256" key="6">
    <source>
        <dbReference type="ARBA" id="ARBA00066938"/>
    </source>
</evidence>
<keyword evidence="2" id="KW-0326">Glycosidase</keyword>
<dbReference type="InterPro" id="IPR017853">
    <property type="entry name" value="GH"/>
</dbReference>
<dbReference type="InterPro" id="IPR011496">
    <property type="entry name" value="O-GlcNAcase_cat"/>
</dbReference>
<dbReference type="InterPro" id="IPR051822">
    <property type="entry name" value="Glycosyl_Hydrolase_84"/>
</dbReference>
<dbReference type="FunFam" id="3.20.20.80:FF:000009">
    <property type="entry name" value="O-GlcNAcase BT_4395"/>
    <property type="match status" value="1"/>
</dbReference>
<evidence type="ECO:0000256" key="7">
    <source>
        <dbReference type="ARBA" id="ARBA00076634"/>
    </source>
</evidence>
<dbReference type="RefSeq" id="XP_031430777.1">
    <property type="nucleotide sequence ID" value="XM_031574917.2"/>
</dbReference>
<dbReference type="GO" id="GO:0016231">
    <property type="term" value="F:beta-N-acetylglucosaminidase activity"/>
    <property type="evidence" value="ECO:0007669"/>
    <property type="project" value="TreeGrafter"/>
</dbReference>
<dbReference type="EC" id="3.2.1.169" evidence="6"/>